<reference evidence="1" key="1">
    <citation type="submission" date="2017-01" db="EMBL/GenBank/DDBJ databases">
        <authorList>
            <person name="Mah S.A."/>
            <person name="Swanson W.J."/>
            <person name="Moy G.W."/>
            <person name="Vacquier V.D."/>
        </authorList>
    </citation>
    <scope>NUCLEOTIDE SEQUENCE</scope>
    <source>
        <strain evidence="1">PAMC 26633</strain>
    </source>
</reference>
<dbReference type="Proteomes" id="UP000214720">
    <property type="component" value="Unassembled WGS sequence"/>
</dbReference>
<accession>A0A226XAJ8</accession>
<organism evidence="1">
    <name type="scientific">Caballeronia sordidicola</name>
    <name type="common">Burkholderia sordidicola</name>
    <dbReference type="NCBI Taxonomy" id="196367"/>
    <lineage>
        <taxon>Bacteria</taxon>
        <taxon>Pseudomonadati</taxon>
        <taxon>Pseudomonadota</taxon>
        <taxon>Betaproteobacteria</taxon>
        <taxon>Burkholderiales</taxon>
        <taxon>Burkholderiaceae</taxon>
        <taxon>Caballeronia</taxon>
    </lineage>
</organism>
<proteinExistence type="predicted"/>
<evidence type="ECO:0000313" key="1">
    <source>
        <dbReference type="EMBL" id="OXC80516.1"/>
    </source>
</evidence>
<name>A0A226XAJ8_CABSO</name>
<sequence>MKSFFRMEMQTLYRHEIGKPQGLQCSFVHAKGFNIRKHQDR</sequence>
<dbReference type="EMBL" id="MTHB01000013">
    <property type="protein sequence ID" value="OXC80516.1"/>
    <property type="molecule type" value="Genomic_DNA"/>
</dbReference>
<dbReference type="AlphaFoldDB" id="A0A226XAJ8"/>
<gene>
    <name evidence="1" type="ORF">BSU04_01340</name>
</gene>
<protein>
    <submittedName>
        <fullName evidence="1">Uncharacterized protein</fullName>
    </submittedName>
</protein>
<comment type="caution">
    <text evidence="1">The sequence shown here is derived from an EMBL/GenBank/DDBJ whole genome shotgun (WGS) entry which is preliminary data.</text>
</comment>